<gene>
    <name evidence="1" type="ORF">PN838_00300</name>
</gene>
<dbReference type="RefSeq" id="WP_272179396.1">
    <property type="nucleotide sequence ID" value="NZ_JAQOMS010000002.1"/>
</dbReference>
<evidence type="ECO:0000313" key="1">
    <source>
        <dbReference type="EMBL" id="MDC2887567.1"/>
    </source>
</evidence>
<dbReference type="Gene3D" id="3.20.20.80">
    <property type="entry name" value="Glycosidases"/>
    <property type="match status" value="1"/>
</dbReference>
<protein>
    <recommendedName>
        <fullName evidence="3">DUF5060 domain-containing protein</fullName>
    </recommendedName>
</protein>
<name>A0ABT5F9C6_9GAMM</name>
<keyword evidence="2" id="KW-1185">Reference proteome</keyword>
<dbReference type="Proteomes" id="UP001528411">
    <property type="component" value="Unassembled WGS sequence"/>
</dbReference>
<evidence type="ECO:0008006" key="3">
    <source>
        <dbReference type="Google" id="ProtNLM"/>
    </source>
</evidence>
<dbReference type="EMBL" id="JAQOMS010000002">
    <property type="protein sequence ID" value="MDC2887567.1"/>
    <property type="molecule type" value="Genomic_DNA"/>
</dbReference>
<proteinExistence type="predicted"/>
<reference evidence="1 2" key="1">
    <citation type="submission" date="2023-01" db="EMBL/GenBank/DDBJ databases">
        <title>Psychrosphaera sp. nov., isolated from marine algae.</title>
        <authorList>
            <person name="Bayburt H."/>
            <person name="Choi B.J."/>
            <person name="Kim J.M."/>
            <person name="Choi D.G."/>
            <person name="Jeon C.O."/>
        </authorList>
    </citation>
    <scope>NUCLEOTIDE SEQUENCE [LARGE SCALE GENOMIC DNA]</scope>
    <source>
        <strain evidence="1 2">G1-22</strain>
    </source>
</reference>
<evidence type="ECO:0000313" key="2">
    <source>
        <dbReference type="Proteomes" id="UP001528411"/>
    </source>
</evidence>
<sequence>MNSISFLTLNIVGDDQNVFPYVDNKDFLRFDVSKLAQWEMVFEHAQSLGLFLHFKTQEVENQGLLDNGGLGLERKLYYRELIARFGHHLALNWNLGEENGEWHPNPPTPPQTTIQRLAMAEYFKQTDPYQHHRVIHNGQYFHDIAANNSQYTGASVQTSSPDFSQIHGAVKRLRDWPVNNGRPLAIAVDEPGDAEYALRSDALNPEHFDARSNGLWGALTAGAWGTEWYFGYKNKHSDLTAQDWRTRDNFWSQAKHAIDFLTSPI</sequence>
<comment type="caution">
    <text evidence="1">The sequence shown here is derived from an EMBL/GenBank/DDBJ whole genome shotgun (WGS) entry which is preliminary data.</text>
</comment>
<organism evidence="1 2">
    <name type="scientific">Psychrosphaera algicola</name>
    <dbReference type="NCBI Taxonomy" id="3023714"/>
    <lineage>
        <taxon>Bacteria</taxon>
        <taxon>Pseudomonadati</taxon>
        <taxon>Pseudomonadota</taxon>
        <taxon>Gammaproteobacteria</taxon>
        <taxon>Alteromonadales</taxon>
        <taxon>Pseudoalteromonadaceae</taxon>
        <taxon>Psychrosphaera</taxon>
    </lineage>
</organism>
<accession>A0ABT5F9C6</accession>